<evidence type="ECO:0000256" key="9">
    <source>
        <dbReference type="ARBA" id="ARBA00048659"/>
    </source>
</evidence>
<dbReference type="Proteomes" id="UP001147746">
    <property type="component" value="Unassembled WGS sequence"/>
</dbReference>
<comment type="caution">
    <text evidence="13">The sequence shown here is derived from an EMBL/GenBank/DDBJ whole genome shotgun (WGS) entry which is preliminary data.</text>
</comment>
<dbReference type="GO" id="GO:0004694">
    <property type="term" value="F:eukaryotic translation initiation factor 2alpha kinase activity"/>
    <property type="evidence" value="ECO:0007669"/>
    <property type="project" value="TreeGrafter"/>
</dbReference>
<evidence type="ECO:0000256" key="8">
    <source>
        <dbReference type="ARBA" id="ARBA00037982"/>
    </source>
</evidence>
<sequence>MQLIRQLGLALLGAQLFFESSIAVAHNSYQPEIKKRAPPEVENWALYKYWNSQIETSPYFCEAGFSADTGSLSRSGNVRSLSWGIGNCEEKIVSWDFKQTPIAKGEVSIWKATLKVKNSDGTEKSSKEVALKRGSDARGILFGANVQQKLSDNDNILGALEAVVQNDEDGDPEWGNSIMPFVQASSLEKNLDSYSTQSLVNDAFKQILTAVSVVHGEGIMHRDLKPENFLVDGSILKLIDFDTAFEGDSTNAFNVGTRTYAAPEIVAMKTPSGGGYTKKIDVFSLGMTFLVMSVTDLQDDDTRFLLWKELIEPNGELWPTVAKVSTLLKEKSYDVFSDNENLLTVISTALCTPDDRYDDASAFQTAFNAAI</sequence>
<keyword evidence="7" id="KW-0652">Protein synthesis inhibitor</keyword>
<comment type="catalytic activity">
    <reaction evidence="9">
        <text>L-threonyl-[protein] + ATP = O-phospho-L-threonyl-[protein] + ADP + H(+)</text>
        <dbReference type="Rhea" id="RHEA:46608"/>
        <dbReference type="Rhea" id="RHEA-COMP:11060"/>
        <dbReference type="Rhea" id="RHEA-COMP:11605"/>
        <dbReference type="ChEBI" id="CHEBI:15378"/>
        <dbReference type="ChEBI" id="CHEBI:30013"/>
        <dbReference type="ChEBI" id="CHEBI:30616"/>
        <dbReference type="ChEBI" id="CHEBI:61977"/>
        <dbReference type="ChEBI" id="CHEBI:456216"/>
        <dbReference type="EC" id="2.7.11.1"/>
    </reaction>
    <physiologicalReaction direction="left-to-right" evidence="9">
        <dbReference type="Rhea" id="RHEA:46609"/>
    </physiologicalReaction>
</comment>
<dbReference type="PANTHER" id="PTHR11042">
    <property type="entry name" value="EUKARYOTIC TRANSLATION INITIATION FACTOR 2-ALPHA KINASE EIF2-ALPHA KINASE -RELATED"/>
    <property type="match status" value="1"/>
</dbReference>
<evidence type="ECO:0000256" key="6">
    <source>
        <dbReference type="ARBA" id="ARBA00022840"/>
    </source>
</evidence>
<dbReference type="InterPro" id="IPR050339">
    <property type="entry name" value="CC_SR_Kinase"/>
</dbReference>
<feature type="chain" id="PRO_5041197530" description="non-specific serine/threonine protein kinase" evidence="11">
    <location>
        <begin position="26"/>
        <end position="371"/>
    </location>
</feature>
<dbReference type="GO" id="GO:0005634">
    <property type="term" value="C:nucleus"/>
    <property type="evidence" value="ECO:0007669"/>
    <property type="project" value="TreeGrafter"/>
</dbReference>
<keyword evidence="11" id="KW-0732">Signal</keyword>
<dbReference type="InterPro" id="IPR008271">
    <property type="entry name" value="Ser/Thr_kinase_AS"/>
</dbReference>
<evidence type="ECO:0000256" key="2">
    <source>
        <dbReference type="ARBA" id="ARBA00022527"/>
    </source>
</evidence>
<dbReference type="AlphaFoldDB" id="A0A9W9GP37"/>
<protein>
    <recommendedName>
        <fullName evidence="1">non-specific serine/threonine protein kinase</fullName>
        <ecNumber evidence="1">2.7.11.1</ecNumber>
    </recommendedName>
</protein>
<dbReference type="EMBL" id="JAPZBO010000001">
    <property type="protein sequence ID" value="KAJ5331911.1"/>
    <property type="molecule type" value="Genomic_DNA"/>
</dbReference>
<evidence type="ECO:0000256" key="11">
    <source>
        <dbReference type="SAM" id="SignalP"/>
    </source>
</evidence>
<dbReference type="SMART" id="SM00220">
    <property type="entry name" value="S_TKc"/>
    <property type="match status" value="1"/>
</dbReference>
<dbReference type="InterPro" id="IPR011009">
    <property type="entry name" value="Kinase-like_dom_sf"/>
</dbReference>
<evidence type="ECO:0000256" key="5">
    <source>
        <dbReference type="ARBA" id="ARBA00022777"/>
    </source>
</evidence>
<keyword evidence="2" id="KW-0723">Serine/threonine-protein kinase</keyword>
<dbReference type="EC" id="2.7.11.1" evidence="1"/>
<evidence type="ECO:0000313" key="14">
    <source>
        <dbReference type="Proteomes" id="UP001147746"/>
    </source>
</evidence>
<feature type="signal peptide" evidence="11">
    <location>
        <begin position="1"/>
        <end position="25"/>
    </location>
</feature>
<accession>A0A9W9GP37</accession>
<dbReference type="CDD" id="cd00180">
    <property type="entry name" value="PKc"/>
    <property type="match status" value="1"/>
</dbReference>
<dbReference type="SUPFAM" id="SSF56112">
    <property type="entry name" value="Protein kinase-like (PK-like)"/>
    <property type="match status" value="1"/>
</dbReference>
<evidence type="ECO:0000256" key="10">
    <source>
        <dbReference type="ARBA" id="ARBA00048977"/>
    </source>
</evidence>
<evidence type="ECO:0000313" key="13">
    <source>
        <dbReference type="EMBL" id="KAJ5331911.1"/>
    </source>
</evidence>
<dbReference type="InterPro" id="IPR000719">
    <property type="entry name" value="Prot_kinase_dom"/>
</dbReference>
<dbReference type="PROSITE" id="PS50011">
    <property type="entry name" value="PROTEIN_KINASE_DOM"/>
    <property type="match status" value="1"/>
</dbReference>
<dbReference type="Gene3D" id="1.10.510.10">
    <property type="entry name" value="Transferase(Phosphotransferase) domain 1"/>
    <property type="match status" value="1"/>
</dbReference>
<evidence type="ECO:0000256" key="1">
    <source>
        <dbReference type="ARBA" id="ARBA00012513"/>
    </source>
</evidence>
<dbReference type="PANTHER" id="PTHR11042:SF160">
    <property type="entry name" value="EUKARYOTIC TRANSLATION INITIATION FACTOR 2-ALPHA KINASE 1"/>
    <property type="match status" value="1"/>
</dbReference>
<dbReference type="OrthoDB" id="4062651at2759"/>
<keyword evidence="4" id="KW-0547">Nucleotide-binding</keyword>
<feature type="domain" description="Protein kinase" evidence="12">
    <location>
        <begin position="96"/>
        <end position="368"/>
    </location>
</feature>
<keyword evidence="6" id="KW-0067">ATP-binding</keyword>
<dbReference type="PROSITE" id="PS00108">
    <property type="entry name" value="PROTEIN_KINASE_ST"/>
    <property type="match status" value="1"/>
</dbReference>
<dbReference type="GO" id="GO:0005524">
    <property type="term" value="F:ATP binding"/>
    <property type="evidence" value="ECO:0007669"/>
    <property type="project" value="UniProtKB-KW"/>
</dbReference>
<organism evidence="13 14">
    <name type="scientific">Penicillium atrosanguineum</name>
    <dbReference type="NCBI Taxonomy" id="1132637"/>
    <lineage>
        <taxon>Eukaryota</taxon>
        <taxon>Fungi</taxon>
        <taxon>Dikarya</taxon>
        <taxon>Ascomycota</taxon>
        <taxon>Pezizomycotina</taxon>
        <taxon>Eurotiomycetes</taxon>
        <taxon>Eurotiomycetidae</taxon>
        <taxon>Eurotiales</taxon>
        <taxon>Aspergillaceae</taxon>
        <taxon>Penicillium</taxon>
    </lineage>
</organism>
<reference evidence="13" key="2">
    <citation type="journal article" date="2023" name="IMA Fungus">
        <title>Comparative genomic study of the Penicillium genus elucidates a diverse pangenome and 15 lateral gene transfer events.</title>
        <authorList>
            <person name="Petersen C."/>
            <person name="Sorensen T."/>
            <person name="Nielsen M.R."/>
            <person name="Sondergaard T.E."/>
            <person name="Sorensen J.L."/>
            <person name="Fitzpatrick D.A."/>
            <person name="Frisvad J.C."/>
            <person name="Nielsen K.L."/>
        </authorList>
    </citation>
    <scope>NUCLEOTIDE SEQUENCE</scope>
    <source>
        <strain evidence="13">IBT 21472</strain>
    </source>
</reference>
<comment type="catalytic activity">
    <reaction evidence="10">
        <text>L-seryl-[protein] + ATP = O-phospho-L-seryl-[protein] + ADP + H(+)</text>
        <dbReference type="Rhea" id="RHEA:17989"/>
        <dbReference type="Rhea" id="RHEA-COMP:9863"/>
        <dbReference type="Rhea" id="RHEA-COMP:11604"/>
        <dbReference type="ChEBI" id="CHEBI:15378"/>
        <dbReference type="ChEBI" id="CHEBI:29999"/>
        <dbReference type="ChEBI" id="CHEBI:30616"/>
        <dbReference type="ChEBI" id="CHEBI:83421"/>
        <dbReference type="ChEBI" id="CHEBI:456216"/>
        <dbReference type="EC" id="2.7.11.1"/>
    </reaction>
    <physiologicalReaction direction="left-to-right" evidence="10">
        <dbReference type="Rhea" id="RHEA:17990"/>
    </physiologicalReaction>
</comment>
<keyword evidence="3" id="KW-0808">Transferase</keyword>
<dbReference type="GO" id="GO:0017148">
    <property type="term" value="P:negative regulation of translation"/>
    <property type="evidence" value="ECO:0007669"/>
    <property type="project" value="UniProtKB-KW"/>
</dbReference>
<name>A0A9W9GP37_9EURO</name>
<dbReference type="Pfam" id="PF00069">
    <property type="entry name" value="Pkinase"/>
    <property type="match status" value="1"/>
</dbReference>
<comment type="similarity">
    <text evidence="8">Belongs to the protein kinase superfamily. Ser/Thr protein kinase family. GCN2 subfamily.</text>
</comment>
<evidence type="ECO:0000256" key="3">
    <source>
        <dbReference type="ARBA" id="ARBA00022679"/>
    </source>
</evidence>
<dbReference type="GO" id="GO:0005737">
    <property type="term" value="C:cytoplasm"/>
    <property type="evidence" value="ECO:0007669"/>
    <property type="project" value="TreeGrafter"/>
</dbReference>
<evidence type="ECO:0000256" key="7">
    <source>
        <dbReference type="ARBA" id="ARBA00023193"/>
    </source>
</evidence>
<proteinExistence type="inferred from homology"/>
<keyword evidence="5" id="KW-0418">Kinase</keyword>
<gene>
    <name evidence="13" type="ORF">N7476_001694</name>
</gene>
<evidence type="ECO:0000259" key="12">
    <source>
        <dbReference type="PROSITE" id="PS50011"/>
    </source>
</evidence>
<keyword evidence="14" id="KW-1185">Reference proteome</keyword>
<evidence type="ECO:0000256" key="4">
    <source>
        <dbReference type="ARBA" id="ARBA00022741"/>
    </source>
</evidence>
<reference evidence="13" key="1">
    <citation type="submission" date="2022-12" db="EMBL/GenBank/DDBJ databases">
        <authorList>
            <person name="Petersen C."/>
        </authorList>
    </citation>
    <scope>NUCLEOTIDE SEQUENCE</scope>
    <source>
        <strain evidence="13">IBT 21472</strain>
    </source>
</reference>